<name>A0A1G6YK70_9RHOB</name>
<dbReference type="RefSeq" id="WP_090521969.1">
    <property type="nucleotide sequence ID" value="NZ_FNAH01000003.1"/>
</dbReference>
<dbReference type="OrthoDB" id="9808944at2"/>
<dbReference type="EMBL" id="FNAH01000003">
    <property type="protein sequence ID" value="SDD90702.1"/>
    <property type="molecule type" value="Genomic_DNA"/>
</dbReference>
<gene>
    <name evidence="1" type="ORF">SAMN05421538_1035</name>
</gene>
<keyword evidence="1" id="KW-0966">Cell projection</keyword>
<sequence>MSVLALGGYQTAISQVEDARQAEARLLARLTANLARATARPVRDQAEFMQALHDNDRFWSQIAADLAGDGNRLPETLRAGLISLAGFVLGHSAALRRGEGEPQPLIDINRAVIRGLSGVTGAE</sequence>
<dbReference type="AlphaFoldDB" id="A0A1G6YK70"/>
<evidence type="ECO:0000313" key="1">
    <source>
        <dbReference type="EMBL" id="SDD90702.1"/>
    </source>
</evidence>
<dbReference type="GO" id="GO:0044781">
    <property type="term" value="P:bacterial-type flagellum organization"/>
    <property type="evidence" value="ECO:0007669"/>
    <property type="project" value="InterPro"/>
</dbReference>
<protein>
    <submittedName>
        <fullName evidence="1">Flagellar protein FlaF</fullName>
    </submittedName>
</protein>
<dbReference type="Pfam" id="PF07309">
    <property type="entry name" value="FlaF"/>
    <property type="match status" value="1"/>
</dbReference>
<dbReference type="STRING" id="591205.SAMN05421538_1035"/>
<dbReference type="Proteomes" id="UP000199344">
    <property type="component" value="Unassembled WGS sequence"/>
</dbReference>
<reference evidence="1 2" key="1">
    <citation type="submission" date="2016-10" db="EMBL/GenBank/DDBJ databases">
        <authorList>
            <person name="de Groot N.N."/>
        </authorList>
    </citation>
    <scope>NUCLEOTIDE SEQUENCE [LARGE SCALE GENOMIC DNA]</scope>
    <source>
        <strain evidence="1 2">DSM 22220</strain>
    </source>
</reference>
<keyword evidence="2" id="KW-1185">Reference proteome</keyword>
<evidence type="ECO:0000313" key="2">
    <source>
        <dbReference type="Proteomes" id="UP000199344"/>
    </source>
</evidence>
<proteinExistence type="predicted"/>
<accession>A0A1G6YK70</accession>
<dbReference type="InterPro" id="IPR010845">
    <property type="entry name" value="FlaF"/>
</dbReference>
<keyword evidence="1" id="KW-0282">Flagellum</keyword>
<dbReference type="NCBIfam" id="NF009435">
    <property type="entry name" value="PRK12794.1"/>
    <property type="match status" value="1"/>
</dbReference>
<keyword evidence="1" id="KW-0969">Cilium</keyword>
<organism evidence="1 2">
    <name type="scientific">Paracoccus isoporae</name>
    <dbReference type="NCBI Taxonomy" id="591205"/>
    <lineage>
        <taxon>Bacteria</taxon>
        <taxon>Pseudomonadati</taxon>
        <taxon>Pseudomonadota</taxon>
        <taxon>Alphaproteobacteria</taxon>
        <taxon>Rhodobacterales</taxon>
        <taxon>Paracoccaceae</taxon>
        <taxon>Paracoccus</taxon>
    </lineage>
</organism>